<name>A0AA39LWW5_9BILA</name>
<dbReference type="PANTHER" id="PTHR43788">
    <property type="entry name" value="DNA2/NAM7 HELICASE FAMILY MEMBER"/>
    <property type="match status" value="1"/>
</dbReference>
<keyword evidence="1" id="KW-0547">Nucleotide-binding</keyword>
<gene>
    <name evidence="5" type="ORF">QR680_006663</name>
</gene>
<proteinExistence type="predicted"/>
<evidence type="ECO:0000256" key="2">
    <source>
        <dbReference type="ARBA" id="ARBA00022801"/>
    </source>
</evidence>
<dbReference type="InterPro" id="IPR027417">
    <property type="entry name" value="P-loop_NTPase"/>
</dbReference>
<dbReference type="EMBL" id="JAUCMV010000003">
    <property type="protein sequence ID" value="KAK0413206.1"/>
    <property type="molecule type" value="Genomic_DNA"/>
</dbReference>
<evidence type="ECO:0000313" key="6">
    <source>
        <dbReference type="Proteomes" id="UP001175271"/>
    </source>
</evidence>
<accession>A0AA39LWW5</accession>
<evidence type="ECO:0000256" key="1">
    <source>
        <dbReference type="ARBA" id="ARBA00022741"/>
    </source>
</evidence>
<dbReference type="GO" id="GO:0043139">
    <property type="term" value="F:5'-3' DNA helicase activity"/>
    <property type="evidence" value="ECO:0007669"/>
    <property type="project" value="TreeGrafter"/>
</dbReference>
<sequence length="476" mass="52475">MDSVPFNFFDAVFESIHFDTIKRAKDLGGNFGSIAADFFQNCHDYYVNVHNGATKGVLVPYYRQGNLPTLSALNDGQKKAAEAFILSNEPVHYVQAPAGTGKTRMIAAMVGCLHSQPHTLAKGIVITATTNNSVLNVLQTLIKESLSTAKIIFIQSDLEGRRTRENGKCPEDVYKVVEYARLLAGSPLVKDPECQLLQHYVEAKEAGIRSILEARAVGLVIRLCRPDIIVATMAMVQAHCKAISPRANYLMIDEAGQVSVAQCAALAATCAKLEKLLITGDIFQLPAYTHRLKGDVLKGGIESVITAVNRRHNRPLLLHSSQDESGEEDHLTRCREDEIIIVVTTRTSSITEQGGITRASGSSDEDFLLSDERAVVSLTRAREGLFILRDVNFLMAGDKWATFLRQAATLTYFVTEGRVQLIPRQLIPWTTDHSCDDAVTEDYSKRLAEAGQVDCAQIKAVTSFSSFQKETKHMER</sequence>
<dbReference type="AlphaFoldDB" id="A0AA39LWW5"/>
<protein>
    <recommendedName>
        <fullName evidence="7">DNA2/NAM7 helicase-like C-terminal domain-containing protein</fullName>
    </recommendedName>
</protein>
<keyword evidence="4" id="KW-0067">ATP-binding</keyword>
<evidence type="ECO:0000256" key="3">
    <source>
        <dbReference type="ARBA" id="ARBA00022806"/>
    </source>
</evidence>
<dbReference type="PANTHER" id="PTHR43788:SF16">
    <property type="entry name" value="HELICASE WITH ZINC FINGER 2"/>
    <property type="match status" value="1"/>
</dbReference>
<dbReference type="SUPFAM" id="SSF52540">
    <property type="entry name" value="P-loop containing nucleoside triphosphate hydrolases"/>
    <property type="match status" value="1"/>
</dbReference>
<organism evidence="5 6">
    <name type="scientific">Steinernema hermaphroditum</name>
    <dbReference type="NCBI Taxonomy" id="289476"/>
    <lineage>
        <taxon>Eukaryota</taxon>
        <taxon>Metazoa</taxon>
        <taxon>Ecdysozoa</taxon>
        <taxon>Nematoda</taxon>
        <taxon>Chromadorea</taxon>
        <taxon>Rhabditida</taxon>
        <taxon>Tylenchina</taxon>
        <taxon>Panagrolaimomorpha</taxon>
        <taxon>Strongyloidoidea</taxon>
        <taxon>Steinernematidae</taxon>
        <taxon>Steinernema</taxon>
    </lineage>
</organism>
<evidence type="ECO:0000313" key="5">
    <source>
        <dbReference type="EMBL" id="KAK0413206.1"/>
    </source>
</evidence>
<keyword evidence="3" id="KW-0347">Helicase</keyword>
<dbReference type="GO" id="GO:0005524">
    <property type="term" value="F:ATP binding"/>
    <property type="evidence" value="ECO:0007669"/>
    <property type="project" value="UniProtKB-KW"/>
</dbReference>
<comment type="caution">
    <text evidence="5">The sequence shown here is derived from an EMBL/GenBank/DDBJ whole genome shotgun (WGS) entry which is preliminary data.</text>
</comment>
<keyword evidence="6" id="KW-1185">Reference proteome</keyword>
<evidence type="ECO:0000256" key="4">
    <source>
        <dbReference type="ARBA" id="ARBA00022840"/>
    </source>
</evidence>
<dbReference type="Gene3D" id="3.40.50.300">
    <property type="entry name" value="P-loop containing nucleotide triphosphate hydrolases"/>
    <property type="match status" value="2"/>
</dbReference>
<dbReference type="Proteomes" id="UP001175271">
    <property type="component" value="Unassembled WGS sequence"/>
</dbReference>
<keyword evidence="2" id="KW-0378">Hydrolase</keyword>
<dbReference type="InterPro" id="IPR050534">
    <property type="entry name" value="Coronavir_polyprotein_1ab"/>
</dbReference>
<reference evidence="5" key="1">
    <citation type="submission" date="2023-06" db="EMBL/GenBank/DDBJ databases">
        <title>Genomic analysis of the entomopathogenic nematode Steinernema hermaphroditum.</title>
        <authorList>
            <person name="Schwarz E.M."/>
            <person name="Heppert J.K."/>
            <person name="Baniya A."/>
            <person name="Schwartz H.T."/>
            <person name="Tan C.-H."/>
            <person name="Antoshechkin I."/>
            <person name="Sternberg P.W."/>
            <person name="Goodrich-Blair H."/>
            <person name="Dillman A.R."/>
        </authorList>
    </citation>
    <scope>NUCLEOTIDE SEQUENCE</scope>
    <source>
        <strain evidence="5">PS9179</strain>
        <tissue evidence="5">Whole animal</tissue>
    </source>
</reference>
<dbReference type="GO" id="GO:0016787">
    <property type="term" value="F:hydrolase activity"/>
    <property type="evidence" value="ECO:0007669"/>
    <property type="project" value="UniProtKB-KW"/>
</dbReference>
<dbReference type="Pfam" id="PF13245">
    <property type="entry name" value="AAA_19"/>
    <property type="match status" value="1"/>
</dbReference>
<evidence type="ECO:0008006" key="7">
    <source>
        <dbReference type="Google" id="ProtNLM"/>
    </source>
</evidence>